<dbReference type="Pfam" id="PF00497">
    <property type="entry name" value="SBP_bac_3"/>
    <property type="match status" value="1"/>
</dbReference>
<gene>
    <name evidence="8" type="ORF">CURT_0293</name>
    <name evidence="7" type="ORF">O6B32_03125</name>
</gene>
<evidence type="ECO:0000256" key="5">
    <source>
        <dbReference type="SAM" id="SignalP"/>
    </source>
</evidence>
<dbReference type="RefSeq" id="WP_018712462.1">
    <property type="nucleotide sequence ID" value="NZ_CP053832.1"/>
</dbReference>
<dbReference type="EMBL" id="JAPXGO010000002">
    <property type="protein sequence ID" value="MCZ6159464.1"/>
    <property type="molecule type" value="Genomic_DNA"/>
</dbReference>
<evidence type="ECO:0000313" key="7">
    <source>
        <dbReference type="EMBL" id="MCZ6159464.1"/>
    </source>
</evidence>
<evidence type="ECO:0000256" key="3">
    <source>
        <dbReference type="ARBA" id="ARBA00022729"/>
    </source>
</evidence>
<protein>
    <submittedName>
        <fullName evidence="8">Amino acid ABC transporter, periplasmic cysteine-binding protein</fullName>
    </submittedName>
    <submittedName>
        <fullName evidence="7">Transporter substrate-binding domain-containing protein</fullName>
    </submittedName>
</protein>
<dbReference type="InterPro" id="IPR018313">
    <property type="entry name" value="SBP_3_CS"/>
</dbReference>
<dbReference type="GO" id="GO:0005576">
    <property type="term" value="C:extracellular region"/>
    <property type="evidence" value="ECO:0007669"/>
    <property type="project" value="TreeGrafter"/>
</dbReference>
<sequence>MKKLFLLLVFCFSCIFANSLSEIRQSQVVRIGVDKDQMPFSRLKDGEFQGFEIDMAKAMAIDIFGGKNGAIKFVPVDFSDGISALEQNKIDIFLNEMTITNERAKYVDFSMPYFSVNIGVLTKKSENIQKLSNLDGKTIITFKDSVAENFFKKRGFNILNCDNAGSCYRMLKNGQGDAFADDNLVVLAFPIIDNSVEVSIKNLGETDFLGMAVQKGNKELLDVINESMIRLSKEGFFKKAFDDTLNPFYKGSAEEKYFLLDDIYRIFG</sequence>
<dbReference type="PANTHER" id="PTHR30085:SF6">
    <property type="entry name" value="ABC TRANSPORTER GLUTAMINE-BINDING PROTEIN GLNH"/>
    <property type="match status" value="1"/>
</dbReference>
<evidence type="ECO:0000259" key="6">
    <source>
        <dbReference type="SMART" id="SM00062"/>
    </source>
</evidence>
<dbReference type="AlphaFoldDB" id="A0A381ECR8"/>
<keyword evidence="3 5" id="KW-0732">Signal</keyword>
<keyword evidence="2" id="KW-0813">Transport</keyword>
<dbReference type="PROSITE" id="PS01039">
    <property type="entry name" value="SBP_BACTERIAL_3"/>
    <property type="match status" value="1"/>
</dbReference>
<evidence type="ECO:0000256" key="1">
    <source>
        <dbReference type="ARBA" id="ARBA00010333"/>
    </source>
</evidence>
<dbReference type="SMART" id="SM00062">
    <property type="entry name" value="PBPb"/>
    <property type="match status" value="1"/>
</dbReference>
<dbReference type="SUPFAM" id="SSF53850">
    <property type="entry name" value="Periplasmic binding protein-like II"/>
    <property type="match status" value="1"/>
</dbReference>
<dbReference type="InterPro" id="IPR001638">
    <property type="entry name" value="Solute-binding_3/MltF_N"/>
</dbReference>
<evidence type="ECO:0000256" key="2">
    <source>
        <dbReference type="ARBA" id="ARBA00022448"/>
    </source>
</evidence>
<feature type="signal peptide" evidence="5">
    <location>
        <begin position="1"/>
        <end position="17"/>
    </location>
</feature>
<dbReference type="Proteomes" id="UP000509722">
    <property type="component" value="Chromosome"/>
</dbReference>
<evidence type="ECO:0000256" key="4">
    <source>
        <dbReference type="RuleBase" id="RU003744"/>
    </source>
</evidence>
<dbReference type="InterPro" id="IPR051455">
    <property type="entry name" value="Bact_solute-bind_prot3"/>
</dbReference>
<evidence type="ECO:0000313" key="8">
    <source>
        <dbReference type="EMBL" id="QKF83821.1"/>
    </source>
</evidence>
<comment type="similarity">
    <text evidence="1 4">Belongs to the bacterial solute-binding protein 3 family.</text>
</comment>
<dbReference type="PANTHER" id="PTHR30085">
    <property type="entry name" value="AMINO ACID ABC TRANSPORTER PERMEASE"/>
    <property type="match status" value="1"/>
</dbReference>
<evidence type="ECO:0000313" key="10">
    <source>
        <dbReference type="Proteomes" id="UP001075225"/>
    </source>
</evidence>
<evidence type="ECO:0000313" key="9">
    <source>
        <dbReference type="Proteomes" id="UP000509722"/>
    </source>
</evidence>
<dbReference type="GO" id="GO:0030288">
    <property type="term" value="C:outer membrane-bounded periplasmic space"/>
    <property type="evidence" value="ECO:0007669"/>
    <property type="project" value="TreeGrafter"/>
</dbReference>
<reference evidence="7" key="2">
    <citation type="submission" date="2022-12" db="EMBL/GenBank/DDBJ databases">
        <title>Species Delineation and Comparative Genomics within the Campylobacter ureolyticus Complex.</title>
        <authorList>
            <person name="Maki J."/>
            <person name="Howard M."/>
            <person name="Connelly S."/>
            <person name="Hardy D.J."/>
            <person name="Cameron A."/>
        </authorList>
    </citation>
    <scope>NUCLEOTIDE SEQUENCE</scope>
    <source>
        <strain evidence="7">URMC_787</strain>
    </source>
</reference>
<dbReference type="EMBL" id="CP053832">
    <property type="protein sequence ID" value="QKF83821.1"/>
    <property type="molecule type" value="Genomic_DNA"/>
</dbReference>
<reference evidence="8 9" key="1">
    <citation type="submission" date="2020-05" db="EMBL/GenBank/DDBJ databases">
        <title>Complete genome sequencing of Campylobacter and Arcobacter type strains.</title>
        <authorList>
            <person name="Miller W.G."/>
            <person name="Yee E."/>
        </authorList>
    </citation>
    <scope>NUCLEOTIDE SEQUENCE [LARGE SCALE GENOMIC DNA]</scope>
    <source>
        <strain evidence="8 9">LMG 6451</strain>
    </source>
</reference>
<feature type="domain" description="Solute-binding protein family 3/N-terminal" evidence="6">
    <location>
        <begin position="28"/>
        <end position="261"/>
    </location>
</feature>
<dbReference type="GeneID" id="77175206"/>
<organism evidence="7 10">
    <name type="scientific">Campylobacter ureolyticus</name>
    <dbReference type="NCBI Taxonomy" id="827"/>
    <lineage>
        <taxon>Bacteria</taxon>
        <taxon>Pseudomonadati</taxon>
        <taxon>Campylobacterota</taxon>
        <taxon>Epsilonproteobacteria</taxon>
        <taxon>Campylobacterales</taxon>
        <taxon>Campylobacteraceae</taxon>
        <taxon>Campylobacter</taxon>
    </lineage>
</organism>
<name>A0A381ECR8_9BACT</name>
<dbReference type="GO" id="GO:0006865">
    <property type="term" value="P:amino acid transport"/>
    <property type="evidence" value="ECO:0007669"/>
    <property type="project" value="TreeGrafter"/>
</dbReference>
<feature type="chain" id="PRO_5041540929" evidence="5">
    <location>
        <begin position="18"/>
        <end position="268"/>
    </location>
</feature>
<dbReference type="OrthoDB" id="368476at2"/>
<accession>A0A381ECR8</accession>
<proteinExistence type="inferred from homology"/>
<dbReference type="Gene3D" id="3.40.190.10">
    <property type="entry name" value="Periplasmic binding protein-like II"/>
    <property type="match status" value="2"/>
</dbReference>
<dbReference type="Proteomes" id="UP001075225">
    <property type="component" value="Unassembled WGS sequence"/>
</dbReference>